<evidence type="ECO:0000256" key="4">
    <source>
        <dbReference type="ARBA" id="ARBA00023002"/>
    </source>
</evidence>
<dbReference type="RefSeq" id="WP_115792686.1">
    <property type="nucleotide sequence ID" value="NZ_QSLN01000007.1"/>
</dbReference>
<dbReference type="InterPro" id="IPR017220">
    <property type="entry name" value="Sulphite_reductase_assimil"/>
</dbReference>
<keyword evidence="2" id="KW-0349">Heme</keyword>
<evidence type="ECO:0000313" key="10">
    <source>
        <dbReference type="Proteomes" id="UP000256329"/>
    </source>
</evidence>
<gene>
    <name evidence="9" type="ORF">DXX99_06495</name>
</gene>
<dbReference type="InterPro" id="IPR006067">
    <property type="entry name" value="NO2/SO3_Rdtase_4Fe4S_dom"/>
</dbReference>
<dbReference type="GO" id="GO:0020037">
    <property type="term" value="F:heme binding"/>
    <property type="evidence" value="ECO:0007669"/>
    <property type="project" value="InterPro"/>
</dbReference>
<dbReference type="Gene3D" id="3.30.413.10">
    <property type="entry name" value="Sulfite Reductase Hemoprotein, domain 1"/>
    <property type="match status" value="1"/>
</dbReference>
<dbReference type="Pfam" id="PF01077">
    <property type="entry name" value="NIR_SIR"/>
    <property type="match status" value="1"/>
</dbReference>
<dbReference type="PANTHER" id="PTHR43809">
    <property type="entry name" value="NITRITE REDUCTASE (NADH) LARGE SUBUNIT"/>
    <property type="match status" value="1"/>
</dbReference>
<dbReference type="SUPFAM" id="SSF55124">
    <property type="entry name" value="Nitrite/Sulfite reductase N-terminal domain-like"/>
    <property type="match status" value="1"/>
</dbReference>
<dbReference type="InterPro" id="IPR005117">
    <property type="entry name" value="NiRdtase/SiRdtase_haem-b_fer"/>
</dbReference>
<dbReference type="SUPFAM" id="SSF56014">
    <property type="entry name" value="Nitrite and sulphite reductase 4Fe-4S domain-like"/>
    <property type="match status" value="1"/>
</dbReference>
<name>A0A3D8P399_9THEO</name>
<dbReference type="InterPro" id="IPR045854">
    <property type="entry name" value="NO2/SO3_Rdtase_4Fe4S_sf"/>
</dbReference>
<keyword evidence="5" id="KW-0408">Iron</keyword>
<feature type="domain" description="Nitrite/sulphite reductase 4Fe-4S" evidence="7">
    <location>
        <begin position="81"/>
        <end position="214"/>
    </location>
</feature>
<accession>A0A3D8P399</accession>
<dbReference type="GO" id="GO:0051539">
    <property type="term" value="F:4 iron, 4 sulfur cluster binding"/>
    <property type="evidence" value="ECO:0007669"/>
    <property type="project" value="UniProtKB-KW"/>
</dbReference>
<feature type="domain" description="Nitrite/Sulfite reductase ferredoxin-like" evidence="8">
    <location>
        <begin position="10"/>
        <end position="72"/>
    </location>
</feature>
<evidence type="ECO:0000256" key="6">
    <source>
        <dbReference type="ARBA" id="ARBA00023014"/>
    </source>
</evidence>
<proteinExistence type="predicted"/>
<sequence>MSAPRGAVLQRDGQTYAVVPWIKGGLVTPEILEKLAQVARKYQIPVMKLTFAGRIALVGLKAEDVEAVWADLGLPPAPAVGPCLRSVQSCPGTAACRLALQDSLGLGMRLEEKFGGVELPGKMKVGISGCPICCAESWVRDFGAFGKKTGFTVVVGGNAAQFPRIGEVLAEGLTAEEVEQVFEKLLDLYRREGQKGERFGNFAHRLGIERLKMEAGL</sequence>
<dbReference type="InterPro" id="IPR036136">
    <property type="entry name" value="Nit/Sulf_reduc_fer-like_dom_sf"/>
</dbReference>
<evidence type="ECO:0000256" key="3">
    <source>
        <dbReference type="ARBA" id="ARBA00022723"/>
    </source>
</evidence>
<evidence type="ECO:0000259" key="7">
    <source>
        <dbReference type="Pfam" id="PF01077"/>
    </source>
</evidence>
<dbReference type="GO" id="GO:0046872">
    <property type="term" value="F:metal ion binding"/>
    <property type="evidence" value="ECO:0007669"/>
    <property type="project" value="UniProtKB-KW"/>
</dbReference>
<reference evidence="9 10" key="1">
    <citation type="submission" date="2018-08" db="EMBL/GenBank/DDBJ databases">
        <title>Form III RuBisCO-mediated autotrophy in Thermodesulfobium bacteria.</title>
        <authorList>
            <person name="Toshchakov S.V."/>
            <person name="Kublanov I.V."/>
            <person name="Frolov E."/>
            <person name="Bonch-Osmolovskaya E.A."/>
            <person name="Tourova T.P."/>
            <person name="Chernych N.A."/>
            <person name="Lebedinsky A.V."/>
        </authorList>
    </citation>
    <scope>NUCLEOTIDE SEQUENCE [LARGE SCALE GENOMIC DNA]</scope>
    <source>
        <strain evidence="9 10">SR</strain>
    </source>
</reference>
<dbReference type="OrthoDB" id="9800558at2"/>
<protein>
    <submittedName>
        <fullName evidence="9">NAD(P)/FAD-dependent oxidoreductase</fullName>
    </submittedName>
</protein>
<comment type="caution">
    <text evidence="9">The sequence shown here is derived from an EMBL/GenBank/DDBJ whole genome shotgun (WGS) entry which is preliminary data.</text>
</comment>
<evidence type="ECO:0000259" key="8">
    <source>
        <dbReference type="Pfam" id="PF03460"/>
    </source>
</evidence>
<keyword evidence="10" id="KW-1185">Reference proteome</keyword>
<dbReference type="GO" id="GO:0016491">
    <property type="term" value="F:oxidoreductase activity"/>
    <property type="evidence" value="ECO:0007669"/>
    <property type="project" value="UniProtKB-KW"/>
</dbReference>
<evidence type="ECO:0000313" key="9">
    <source>
        <dbReference type="EMBL" id="RDV83042.1"/>
    </source>
</evidence>
<dbReference type="PIRSF" id="PIRSF037487">
    <property type="entry name" value="Sulfite_red_assimil"/>
    <property type="match status" value="1"/>
</dbReference>
<dbReference type="Pfam" id="PF03460">
    <property type="entry name" value="NIR_SIR_ferr"/>
    <property type="match status" value="1"/>
</dbReference>
<dbReference type="PRINTS" id="PR00397">
    <property type="entry name" value="SIROHAEM"/>
</dbReference>
<evidence type="ECO:0000256" key="1">
    <source>
        <dbReference type="ARBA" id="ARBA00022485"/>
    </source>
</evidence>
<keyword evidence="6" id="KW-0411">Iron-sulfur</keyword>
<dbReference type="Gene3D" id="3.90.480.20">
    <property type="match status" value="1"/>
</dbReference>
<dbReference type="PANTHER" id="PTHR43809:SF1">
    <property type="entry name" value="NITRITE REDUCTASE (NADH) LARGE SUBUNIT"/>
    <property type="match status" value="1"/>
</dbReference>
<dbReference type="InterPro" id="IPR006066">
    <property type="entry name" value="NO2/SO3_Rdtase_FeS/sirohaem_BS"/>
</dbReference>
<dbReference type="Proteomes" id="UP000256329">
    <property type="component" value="Unassembled WGS sequence"/>
</dbReference>
<dbReference type="AlphaFoldDB" id="A0A3D8P399"/>
<evidence type="ECO:0000256" key="2">
    <source>
        <dbReference type="ARBA" id="ARBA00022617"/>
    </source>
</evidence>
<dbReference type="EMBL" id="QSLN01000007">
    <property type="protein sequence ID" value="RDV83042.1"/>
    <property type="molecule type" value="Genomic_DNA"/>
</dbReference>
<keyword evidence="1" id="KW-0004">4Fe-4S</keyword>
<dbReference type="InterPro" id="IPR052034">
    <property type="entry name" value="NasD-like"/>
</dbReference>
<organism evidence="9 10">
    <name type="scientific">Ammonifex thiophilus</name>
    <dbReference type="NCBI Taxonomy" id="444093"/>
    <lineage>
        <taxon>Bacteria</taxon>
        <taxon>Bacillati</taxon>
        <taxon>Bacillota</taxon>
        <taxon>Clostridia</taxon>
        <taxon>Thermoanaerobacterales</taxon>
        <taxon>Thermoanaerobacteraceae</taxon>
        <taxon>Ammonifex</taxon>
    </lineage>
</organism>
<keyword evidence="4" id="KW-0560">Oxidoreductase</keyword>
<evidence type="ECO:0000256" key="5">
    <source>
        <dbReference type="ARBA" id="ARBA00023004"/>
    </source>
</evidence>
<keyword evidence="3" id="KW-0479">Metal-binding</keyword>